<keyword evidence="2" id="KW-0378">Hydrolase</keyword>
<dbReference type="PANTHER" id="PTHR30344:SF1">
    <property type="entry name" value="6-PHOSPHOGLUCONOLACTONASE"/>
    <property type="match status" value="1"/>
</dbReference>
<dbReference type="InterPro" id="IPR050282">
    <property type="entry name" value="Cycloisomerase_2"/>
</dbReference>
<organism evidence="2 3">
    <name type="scientific">Caldibacillus thermoamylovorans</name>
    <dbReference type="NCBI Taxonomy" id="35841"/>
    <lineage>
        <taxon>Bacteria</taxon>
        <taxon>Bacillati</taxon>
        <taxon>Bacillota</taxon>
        <taxon>Bacilli</taxon>
        <taxon>Bacillales</taxon>
        <taxon>Bacillaceae</taxon>
        <taxon>Caldibacillus</taxon>
    </lineage>
</organism>
<accession>A0A090IY38</accession>
<dbReference type="InterPro" id="IPR011048">
    <property type="entry name" value="Haem_d1_sf"/>
</dbReference>
<dbReference type="Gene3D" id="2.130.10.10">
    <property type="entry name" value="YVTN repeat-like/Quinoprotein amine dehydrogenase"/>
    <property type="match status" value="1"/>
</dbReference>
<reference evidence="2 3" key="1">
    <citation type="submission" date="2014-07" db="EMBL/GenBank/DDBJ databases">
        <authorList>
            <person name="Wibberg Daniel"/>
        </authorList>
    </citation>
    <scope>NUCLEOTIDE SEQUENCE [LARGE SCALE GENOMIC DNA]</scope>
</reference>
<evidence type="ECO:0000256" key="1">
    <source>
        <dbReference type="ARBA" id="ARBA00005564"/>
    </source>
</evidence>
<comment type="similarity">
    <text evidence="1">Belongs to the cycloisomerase 2 family.</text>
</comment>
<evidence type="ECO:0000313" key="3">
    <source>
        <dbReference type="Proteomes" id="UP000040576"/>
    </source>
</evidence>
<gene>
    <name evidence="2" type="primary">pgl3</name>
    <name evidence="2" type="ORF">BT1A1_3218</name>
</gene>
<sequence length="346" mass="38774">MTSYIGYIGTYTKKESKGIYQFTLDTEKKMITDVQLAAKLENPTYIAVSKDKRNLFAVTKNGEQGGITSFSVGTETRTLTKLNSILLDGAPPCYVSVNNINSKVLSANYHTKKLVSYKLNQDGSFNNEISIVNHEGSGPHERQEKSHLHFADFTPDGKYIIVVDLGSDRIITYTNTDDELNEVNSFSAKPGSGPRHITFHPNGKFAYAVTELSSEVIMLYYDAEDGSFKDIQYISTVPEEFREGNDASAVVISSDGKYLYVGNRRHSSIAIYKIDENNGELTFLEWTPTMGNWPRDFVLDPTEEFLVATNEKTDNMTLFSRNKETGRLTLLQSSIKVPEPVCVKFL</sequence>
<name>A0A090IY38_9BACI</name>
<dbReference type="GO" id="GO:0005829">
    <property type="term" value="C:cytosol"/>
    <property type="evidence" value="ECO:0007669"/>
    <property type="project" value="TreeGrafter"/>
</dbReference>
<dbReference type="Pfam" id="PF10282">
    <property type="entry name" value="Lactonase"/>
    <property type="match status" value="1"/>
</dbReference>
<proteinExistence type="inferred from homology"/>
<dbReference type="GO" id="GO:0017057">
    <property type="term" value="F:6-phosphogluconolactonase activity"/>
    <property type="evidence" value="ECO:0007669"/>
    <property type="project" value="UniProtKB-EC"/>
</dbReference>
<dbReference type="InterPro" id="IPR015943">
    <property type="entry name" value="WD40/YVTN_repeat-like_dom_sf"/>
</dbReference>
<dbReference type="AlphaFoldDB" id="A0A090IY38"/>
<dbReference type="SUPFAM" id="SSF51004">
    <property type="entry name" value="C-terminal (heme d1) domain of cytochrome cd1-nitrite reductase"/>
    <property type="match status" value="1"/>
</dbReference>
<dbReference type="Proteomes" id="UP000040576">
    <property type="component" value="Unassembled WGS sequence"/>
</dbReference>
<evidence type="ECO:0000313" key="2">
    <source>
        <dbReference type="EMBL" id="CEE03001.1"/>
    </source>
</evidence>
<dbReference type="PANTHER" id="PTHR30344">
    <property type="entry name" value="6-PHOSPHOGLUCONOLACTONASE-RELATED"/>
    <property type="match status" value="1"/>
</dbReference>
<dbReference type="InterPro" id="IPR019405">
    <property type="entry name" value="Lactonase_7-beta_prop"/>
</dbReference>
<keyword evidence="3" id="KW-1185">Reference proteome</keyword>
<dbReference type="EMBL" id="CCRF01000096">
    <property type="protein sequence ID" value="CEE03001.1"/>
    <property type="molecule type" value="Genomic_DNA"/>
</dbReference>
<dbReference type="FunFam" id="2.130.10.10:FF:000306">
    <property type="entry name" value="3-carboxymuconate cyclase"/>
    <property type="match status" value="1"/>
</dbReference>
<protein>
    <submittedName>
        <fullName evidence="2">6-phosphogluconolactonase</fullName>
        <ecNumber evidence="2">3.1.1.31</ecNumber>
    </submittedName>
</protein>
<dbReference type="EC" id="3.1.1.31" evidence="2"/>